<feature type="compositionally biased region" description="Basic and acidic residues" evidence="1">
    <location>
        <begin position="434"/>
        <end position="443"/>
    </location>
</feature>
<feature type="region of interest" description="Disordered" evidence="1">
    <location>
        <begin position="150"/>
        <end position="179"/>
    </location>
</feature>
<sequence length="499" mass="55353">METLNVPDRAQILFTLSGGHSRRLARLLASYTRKLGPPPPLSLDSSLHPVLSSQPSSPSLTMPTNHSPPPSLLPPAFICTTSSGALLRVKSDDSISPTRKEDNSIKKNVTTTDVIQCEDKVSIPDFLLYPRPAGTEIEVTWDWDLSQRRASPKEDKPTKCRTPVNQNKRSCKSNSPLMNNAPLTRRRRLLRKEMKSDSSQFTAELKVISERLKKAKGVKQSDKGTHKNQTKSVPIVSKKVNSVPQILTSKPQTRQSAQGCRASESCNAVRTPDMAAINITLNIHDDSEKPLQPNFDSSNQSNKDGKSPTICRAGPNKAALRMGLLNENLSEYEKSLSLEDDGFIDPNLCTILDTVESNALTDVERLQCTPPDSSTLRGPQQGQASSPFHCTPEEIEIKRIQALQKLHQHSLSLNASKGDSKPPQTQRSSSPCDSKTRKMDRKTSPPQRYTPEEIERKKQEARSKLQLKQKQQALLRTNNLVNSSSISLVQHAKNIKYPP</sequence>
<feature type="compositionally biased region" description="Polar residues" evidence="1">
    <location>
        <begin position="413"/>
        <end position="433"/>
    </location>
</feature>
<organism evidence="2">
    <name type="scientific">Timema shepardi</name>
    <name type="common">Walking stick</name>
    <dbReference type="NCBI Taxonomy" id="629360"/>
    <lineage>
        <taxon>Eukaryota</taxon>
        <taxon>Metazoa</taxon>
        <taxon>Ecdysozoa</taxon>
        <taxon>Arthropoda</taxon>
        <taxon>Hexapoda</taxon>
        <taxon>Insecta</taxon>
        <taxon>Pterygota</taxon>
        <taxon>Neoptera</taxon>
        <taxon>Polyneoptera</taxon>
        <taxon>Phasmatodea</taxon>
        <taxon>Timematodea</taxon>
        <taxon>Timematoidea</taxon>
        <taxon>Timematidae</taxon>
        <taxon>Timema</taxon>
    </lineage>
</organism>
<feature type="compositionally biased region" description="Basic and acidic residues" evidence="1">
    <location>
        <begin position="450"/>
        <end position="463"/>
    </location>
</feature>
<feature type="region of interest" description="Disordered" evidence="1">
    <location>
        <begin position="38"/>
        <end position="75"/>
    </location>
</feature>
<gene>
    <name evidence="2" type="ORF">TSIB3V08_LOCUS3651</name>
</gene>
<evidence type="ECO:0000313" key="2">
    <source>
        <dbReference type="EMBL" id="CAD7259446.1"/>
    </source>
</evidence>
<dbReference type="AlphaFoldDB" id="A0A7R9ASE9"/>
<name>A0A7R9ASE9_TIMSH</name>
<protein>
    <submittedName>
        <fullName evidence="2">Uncharacterized protein</fullName>
    </submittedName>
</protein>
<evidence type="ECO:0000256" key="1">
    <source>
        <dbReference type="SAM" id="MobiDB-lite"/>
    </source>
</evidence>
<feature type="region of interest" description="Disordered" evidence="1">
    <location>
        <begin position="413"/>
        <end position="470"/>
    </location>
</feature>
<feature type="compositionally biased region" description="Low complexity" evidence="1">
    <location>
        <begin position="42"/>
        <end position="60"/>
    </location>
</feature>
<feature type="compositionally biased region" description="Polar residues" evidence="1">
    <location>
        <begin position="163"/>
        <end position="179"/>
    </location>
</feature>
<accession>A0A7R9ASE9</accession>
<proteinExistence type="predicted"/>
<dbReference type="EMBL" id="OC001234">
    <property type="protein sequence ID" value="CAD7259446.1"/>
    <property type="molecule type" value="Genomic_DNA"/>
</dbReference>
<reference evidence="2" key="1">
    <citation type="submission" date="2020-11" db="EMBL/GenBank/DDBJ databases">
        <authorList>
            <person name="Tran Van P."/>
        </authorList>
    </citation>
    <scope>NUCLEOTIDE SEQUENCE</scope>
</reference>
<feature type="region of interest" description="Disordered" evidence="1">
    <location>
        <begin position="286"/>
        <end position="313"/>
    </location>
</feature>